<dbReference type="InterPro" id="IPR027417">
    <property type="entry name" value="P-loop_NTPase"/>
</dbReference>
<dbReference type="Gene3D" id="3.40.50.300">
    <property type="entry name" value="P-loop containing nucleotide triphosphate hydrolases"/>
    <property type="match status" value="1"/>
</dbReference>
<dbReference type="GO" id="GO:0005524">
    <property type="term" value="F:ATP binding"/>
    <property type="evidence" value="ECO:0007669"/>
    <property type="project" value="UniProtKB-KW"/>
</dbReference>
<dbReference type="PROSITE" id="PS50893">
    <property type="entry name" value="ABC_TRANSPORTER_2"/>
    <property type="match status" value="1"/>
</dbReference>
<evidence type="ECO:0000256" key="1">
    <source>
        <dbReference type="ARBA" id="ARBA00005417"/>
    </source>
</evidence>
<evidence type="ECO:0000256" key="2">
    <source>
        <dbReference type="ARBA" id="ARBA00022448"/>
    </source>
</evidence>
<dbReference type="InterPro" id="IPR003593">
    <property type="entry name" value="AAA+_ATPase"/>
</dbReference>
<dbReference type="KEGG" id="nnv:QNH39_25960"/>
<dbReference type="FunFam" id="3.40.50.300:FF:000016">
    <property type="entry name" value="Oligopeptide ABC transporter ATP-binding component"/>
    <property type="match status" value="1"/>
</dbReference>
<dbReference type="NCBIfam" id="NF008453">
    <property type="entry name" value="PRK11308.1"/>
    <property type="match status" value="1"/>
</dbReference>
<keyword evidence="2" id="KW-0813">Transport</keyword>
<dbReference type="InterPro" id="IPR017871">
    <property type="entry name" value="ABC_transporter-like_CS"/>
</dbReference>
<proteinExistence type="inferred from homology"/>
<dbReference type="Pfam" id="PF08352">
    <property type="entry name" value="oligo_HPY"/>
    <property type="match status" value="1"/>
</dbReference>
<dbReference type="PANTHER" id="PTHR43776">
    <property type="entry name" value="TRANSPORT ATP-BINDING PROTEIN"/>
    <property type="match status" value="1"/>
</dbReference>
<gene>
    <name evidence="6" type="ORF">QNH39_25960</name>
</gene>
<dbReference type="RefSeq" id="WP_066093350.1">
    <property type="nucleotide sequence ID" value="NZ_CP126114.1"/>
</dbReference>
<keyword evidence="7" id="KW-1185">Reference proteome</keyword>
<evidence type="ECO:0000259" key="5">
    <source>
        <dbReference type="PROSITE" id="PS50893"/>
    </source>
</evidence>
<dbReference type="CDD" id="cd03257">
    <property type="entry name" value="ABC_NikE_OppD_transporters"/>
    <property type="match status" value="1"/>
</dbReference>
<dbReference type="PROSITE" id="PS00211">
    <property type="entry name" value="ABC_TRANSPORTER_1"/>
    <property type="match status" value="1"/>
</dbReference>
<evidence type="ECO:0000256" key="3">
    <source>
        <dbReference type="ARBA" id="ARBA00022741"/>
    </source>
</evidence>
<dbReference type="InterPro" id="IPR050319">
    <property type="entry name" value="ABC_transp_ATP-bind"/>
</dbReference>
<evidence type="ECO:0000256" key="4">
    <source>
        <dbReference type="ARBA" id="ARBA00022840"/>
    </source>
</evidence>
<dbReference type="Proteomes" id="UP001178288">
    <property type="component" value="Chromosome"/>
</dbReference>
<reference evidence="6" key="1">
    <citation type="submission" date="2023-05" db="EMBL/GenBank/DDBJ databases">
        <title>Comparative genomics of Bacillaceae isolates and their secondary metabolite potential.</title>
        <authorList>
            <person name="Song L."/>
            <person name="Nielsen L.J."/>
            <person name="Mohite O."/>
            <person name="Xu X."/>
            <person name="Weber T."/>
            <person name="Kovacs A.T."/>
        </authorList>
    </citation>
    <scope>NUCLEOTIDE SEQUENCE</scope>
    <source>
        <strain evidence="6">XLM17</strain>
    </source>
</reference>
<evidence type="ECO:0000313" key="7">
    <source>
        <dbReference type="Proteomes" id="UP001178288"/>
    </source>
</evidence>
<dbReference type="GO" id="GO:0055085">
    <property type="term" value="P:transmembrane transport"/>
    <property type="evidence" value="ECO:0007669"/>
    <property type="project" value="UniProtKB-ARBA"/>
</dbReference>
<feature type="domain" description="ABC transporter" evidence="5">
    <location>
        <begin position="6"/>
        <end position="256"/>
    </location>
</feature>
<name>A0AA95MLN3_9BACI</name>
<dbReference type="PANTHER" id="PTHR43776:SF8">
    <property type="entry name" value="ABC TRANSPORTER, ATP-BINDING PROTEIN"/>
    <property type="match status" value="1"/>
</dbReference>
<dbReference type="SMART" id="SM00382">
    <property type="entry name" value="AAA"/>
    <property type="match status" value="1"/>
</dbReference>
<sequence>MSVNLLEVQNVKKYFPITAGLMLKTVGNVKAVDEVTLTLKEGETLGIVGESGCGKSTLGRMIMRVLDTTEGKIIFNGQDITNLEGKKLRRIRSQFQMIFQDPYSSLNPKMSVEQIITEPFYVNGIASLKEAKKKVGPLLTRVGLKESDRTRFPHEFSGGQRQRIGIARALALNPKLIVADEAVSALDVSVQSQILNLMMELKEEFDLSYIFISHNLAVVKHISDRVGVMYLGNLVEIGDKDELYQNPFHPYTKALLSSAPEPKRNVKKEKIILQGEVPSPANPPTGCPFHTRCPKVMDVCKEIRPVLKEVNPHYSVACHLYQ</sequence>
<dbReference type="InterPro" id="IPR003439">
    <property type="entry name" value="ABC_transporter-like_ATP-bd"/>
</dbReference>
<dbReference type="NCBIfam" id="TIGR01727">
    <property type="entry name" value="oligo_HPY"/>
    <property type="match status" value="1"/>
</dbReference>
<comment type="similarity">
    <text evidence="1">Belongs to the ABC transporter superfamily.</text>
</comment>
<dbReference type="SUPFAM" id="SSF52540">
    <property type="entry name" value="P-loop containing nucleoside triphosphate hydrolases"/>
    <property type="match status" value="1"/>
</dbReference>
<keyword evidence="3" id="KW-0547">Nucleotide-binding</keyword>
<dbReference type="AlphaFoldDB" id="A0AA95MLN3"/>
<dbReference type="InterPro" id="IPR013563">
    <property type="entry name" value="Oligopep_ABC_C"/>
</dbReference>
<dbReference type="GO" id="GO:0016887">
    <property type="term" value="F:ATP hydrolysis activity"/>
    <property type="evidence" value="ECO:0007669"/>
    <property type="project" value="InterPro"/>
</dbReference>
<protein>
    <submittedName>
        <fullName evidence="6">Dipeptide ABC transporter ATP-binding protein</fullName>
    </submittedName>
</protein>
<accession>A0AA95MLN3</accession>
<evidence type="ECO:0000313" key="6">
    <source>
        <dbReference type="EMBL" id="WHY85981.1"/>
    </source>
</evidence>
<dbReference type="Pfam" id="PF00005">
    <property type="entry name" value="ABC_tran"/>
    <property type="match status" value="1"/>
</dbReference>
<dbReference type="GO" id="GO:0015833">
    <property type="term" value="P:peptide transport"/>
    <property type="evidence" value="ECO:0007669"/>
    <property type="project" value="InterPro"/>
</dbReference>
<dbReference type="EMBL" id="CP126114">
    <property type="protein sequence ID" value="WHY85981.1"/>
    <property type="molecule type" value="Genomic_DNA"/>
</dbReference>
<keyword evidence="4 6" id="KW-0067">ATP-binding</keyword>
<organism evidence="6 7">
    <name type="scientific">Neobacillus novalis</name>
    <dbReference type="NCBI Taxonomy" id="220687"/>
    <lineage>
        <taxon>Bacteria</taxon>
        <taxon>Bacillati</taxon>
        <taxon>Bacillota</taxon>
        <taxon>Bacilli</taxon>
        <taxon>Bacillales</taxon>
        <taxon>Bacillaceae</taxon>
        <taxon>Neobacillus</taxon>
    </lineage>
</organism>